<sequence>MGKARDHRMITAVDHRRDYGSSDHSIRAQPPQCCFNLRDHSQREKQAEQLHHQQLAGIYHHRVAQVEEDSNFICNCIFSYNPSRPSHPAGLQVGQMDVLSGRHTGQLILNQSVEGLRFS</sequence>
<dbReference type="EMBL" id="OY660865">
    <property type="protein sequence ID" value="CAJ1051216.1"/>
    <property type="molecule type" value="Genomic_DNA"/>
</dbReference>
<evidence type="ECO:0000313" key="1">
    <source>
        <dbReference type="EMBL" id="CAJ1051216.1"/>
    </source>
</evidence>
<dbReference type="AlphaFoldDB" id="A0AAV1ER49"/>
<name>A0AAV1ER49_XYRNO</name>
<organism evidence="1 2">
    <name type="scientific">Xyrichtys novacula</name>
    <name type="common">Pearly razorfish</name>
    <name type="synonym">Hemipteronotus novacula</name>
    <dbReference type="NCBI Taxonomy" id="13765"/>
    <lineage>
        <taxon>Eukaryota</taxon>
        <taxon>Metazoa</taxon>
        <taxon>Chordata</taxon>
        <taxon>Craniata</taxon>
        <taxon>Vertebrata</taxon>
        <taxon>Euteleostomi</taxon>
        <taxon>Actinopterygii</taxon>
        <taxon>Neopterygii</taxon>
        <taxon>Teleostei</taxon>
        <taxon>Neoteleostei</taxon>
        <taxon>Acanthomorphata</taxon>
        <taxon>Eupercaria</taxon>
        <taxon>Labriformes</taxon>
        <taxon>Labridae</taxon>
        <taxon>Xyrichtys</taxon>
    </lineage>
</organism>
<dbReference type="Proteomes" id="UP001178508">
    <property type="component" value="Chromosome 2"/>
</dbReference>
<protein>
    <submittedName>
        <fullName evidence="1">Uncharacterized protein</fullName>
    </submittedName>
</protein>
<reference evidence="1" key="1">
    <citation type="submission" date="2023-08" db="EMBL/GenBank/DDBJ databases">
        <authorList>
            <person name="Alioto T."/>
            <person name="Alioto T."/>
            <person name="Gomez Garrido J."/>
        </authorList>
    </citation>
    <scope>NUCLEOTIDE SEQUENCE</scope>
</reference>
<evidence type="ECO:0000313" key="2">
    <source>
        <dbReference type="Proteomes" id="UP001178508"/>
    </source>
</evidence>
<keyword evidence="2" id="KW-1185">Reference proteome</keyword>
<gene>
    <name evidence="1" type="ORF">XNOV1_A031115</name>
</gene>
<proteinExistence type="predicted"/>
<accession>A0AAV1ER49</accession>